<dbReference type="Gene3D" id="3.20.20.70">
    <property type="entry name" value="Aldolase class I"/>
    <property type="match status" value="1"/>
</dbReference>
<evidence type="ECO:0000256" key="1">
    <source>
        <dbReference type="ARBA" id="ARBA00022485"/>
    </source>
</evidence>
<dbReference type="NCBIfam" id="TIGR04337">
    <property type="entry name" value="AmmeMemoSam_rS"/>
    <property type="match status" value="1"/>
</dbReference>
<dbReference type="RefSeq" id="WP_096328535.1">
    <property type="nucleotide sequence ID" value="NZ_FOMX01000042.1"/>
</dbReference>
<dbReference type="STRING" id="54.SAMN02745121_07934"/>
<dbReference type="SFLD" id="SFLDG01101">
    <property type="entry name" value="Uncharacterised_Radical_SAM_Su"/>
    <property type="match status" value="1"/>
</dbReference>
<dbReference type="InterPro" id="IPR016431">
    <property type="entry name" value="Pyrv-formate_lyase-activ_prd"/>
</dbReference>
<evidence type="ECO:0000256" key="6">
    <source>
        <dbReference type="PIRSR" id="PIRSR004869-50"/>
    </source>
</evidence>
<dbReference type="PANTHER" id="PTHR30352">
    <property type="entry name" value="PYRUVATE FORMATE-LYASE-ACTIVATING ENZYME"/>
    <property type="match status" value="1"/>
</dbReference>
<gene>
    <name evidence="8" type="ORF">SAMN02745121_07934</name>
</gene>
<dbReference type="InterPro" id="IPR013785">
    <property type="entry name" value="Aldolase_TIM"/>
</dbReference>
<sequence>MTHPARYWHREGERIVCTACPRLCTLSEGQHGFCYVRKHEDGRLVSLAYGKPNAVAVDPIEKKPLWHFLPGTTILSMGTAGCNLGCRFCQNWDLSKAKSHHKRALELAPEDVPVLARREGAASVAFTYNDPTIYPEYVIDAARAARAAGVAAVGVTAGYISDAARADMYPELDALNIDLKGFTERFYHKLTFSHLQPVLETIEWSVKRGLWVELTTLVIPGHNDDPEELRAQFRWIAEHVGPDVPLHLTAFHPDYKLQDVERTPPETLIRARDEARGFGLRFVYTGNIWDRVGSVTSCPGCDLPLIERRWHAVAANRVKADGTCPGCGGKIPGVFDERSQTASGGQRYHLL</sequence>
<dbReference type="InterPro" id="IPR006638">
    <property type="entry name" value="Elp3/MiaA/NifB-like_rSAM"/>
</dbReference>
<dbReference type="GO" id="GO:0051539">
    <property type="term" value="F:4 iron, 4 sulfur cluster binding"/>
    <property type="evidence" value="ECO:0007669"/>
    <property type="project" value="UniProtKB-KW"/>
</dbReference>
<keyword evidence="8" id="KW-0670">Pyruvate</keyword>
<feature type="binding site" evidence="6">
    <location>
        <position position="82"/>
    </location>
    <ligand>
        <name>[4Fe-4S] cluster</name>
        <dbReference type="ChEBI" id="CHEBI:49883"/>
        <note>4Fe-4S-S-AdoMet</note>
    </ligand>
</feature>
<dbReference type="EMBL" id="FOMX01000042">
    <property type="protein sequence ID" value="SFF28567.1"/>
    <property type="molecule type" value="Genomic_DNA"/>
</dbReference>
<dbReference type="InterPro" id="IPR027596">
    <property type="entry name" value="AmmeMemoSam_rS"/>
</dbReference>
<evidence type="ECO:0000256" key="4">
    <source>
        <dbReference type="ARBA" id="ARBA00023004"/>
    </source>
</evidence>
<reference evidence="9" key="1">
    <citation type="submission" date="2016-10" db="EMBL/GenBank/DDBJ databases">
        <authorList>
            <person name="Varghese N."/>
            <person name="Submissions S."/>
        </authorList>
    </citation>
    <scope>NUCLEOTIDE SEQUENCE [LARGE SCALE GENOMIC DNA]</scope>
    <source>
        <strain evidence="9">ATCC 25963</strain>
    </source>
</reference>
<dbReference type="GO" id="GO:0016829">
    <property type="term" value="F:lyase activity"/>
    <property type="evidence" value="ECO:0007669"/>
    <property type="project" value="UniProtKB-KW"/>
</dbReference>
<protein>
    <submittedName>
        <fullName evidence="8">Pyruvate formate lyase activating enzyme</fullName>
    </submittedName>
</protein>
<feature type="binding site" evidence="6">
    <location>
        <position position="89"/>
    </location>
    <ligand>
        <name>[4Fe-4S] cluster</name>
        <dbReference type="ChEBI" id="CHEBI:49883"/>
        <note>4Fe-4S-S-AdoMet</note>
    </ligand>
</feature>
<accession>A0A1I2HI49</accession>
<dbReference type="Pfam" id="PF04055">
    <property type="entry name" value="Radical_SAM"/>
    <property type="match status" value="1"/>
</dbReference>
<dbReference type="PROSITE" id="PS51918">
    <property type="entry name" value="RADICAL_SAM"/>
    <property type="match status" value="1"/>
</dbReference>
<evidence type="ECO:0000256" key="2">
    <source>
        <dbReference type="ARBA" id="ARBA00022691"/>
    </source>
</evidence>
<keyword evidence="9" id="KW-1185">Reference proteome</keyword>
<evidence type="ECO:0000256" key="5">
    <source>
        <dbReference type="ARBA" id="ARBA00023014"/>
    </source>
</evidence>
<dbReference type="AlphaFoldDB" id="A0A1I2HI49"/>
<dbReference type="InterPro" id="IPR007197">
    <property type="entry name" value="rSAM"/>
</dbReference>
<dbReference type="PIRSF" id="PIRSF004869">
    <property type="entry name" value="PflX_prd"/>
    <property type="match status" value="1"/>
</dbReference>
<feature type="binding site" evidence="6">
    <location>
        <position position="86"/>
    </location>
    <ligand>
        <name>[4Fe-4S] cluster</name>
        <dbReference type="ChEBI" id="CHEBI:49883"/>
        <note>4Fe-4S-S-AdoMet</note>
    </ligand>
</feature>
<name>A0A1I2HI49_9BACT</name>
<keyword evidence="8" id="KW-0456">Lyase</keyword>
<dbReference type="CDD" id="cd01335">
    <property type="entry name" value="Radical_SAM"/>
    <property type="match status" value="1"/>
</dbReference>
<keyword evidence="4 6" id="KW-0408">Iron</keyword>
<keyword evidence="5 6" id="KW-0411">Iron-sulfur</keyword>
<feature type="domain" description="Radical SAM core" evidence="7">
    <location>
        <begin position="67"/>
        <end position="281"/>
    </location>
</feature>
<dbReference type="OrthoDB" id="9778883at2"/>
<dbReference type="SUPFAM" id="SSF102114">
    <property type="entry name" value="Radical SAM enzymes"/>
    <property type="match status" value="1"/>
</dbReference>
<dbReference type="SFLD" id="SFLDS00029">
    <property type="entry name" value="Radical_SAM"/>
    <property type="match status" value="1"/>
</dbReference>
<evidence type="ECO:0000313" key="9">
    <source>
        <dbReference type="Proteomes" id="UP000199400"/>
    </source>
</evidence>
<keyword evidence="1" id="KW-0004">4Fe-4S</keyword>
<dbReference type="PANTHER" id="PTHR30352:SF5">
    <property type="entry name" value="PYRUVATE FORMATE-LYASE 1-ACTIVATING ENZYME"/>
    <property type="match status" value="1"/>
</dbReference>
<organism evidence="8 9">
    <name type="scientific">Nannocystis exedens</name>
    <dbReference type="NCBI Taxonomy" id="54"/>
    <lineage>
        <taxon>Bacteria</taxon>
        <taxon>Pseudomonadati</taxon>
        <taxon>Myxococcota</taxon>
        <taxon>Polyangia</taxon>
        <taxon>Nannocystales</taxon>
        <taxon>Nannocystaceae</taxon>
        <taxon>Nannocystis</taxon>
    </lineage>
</organism>
<dbReference type="GO" id="GO:0046872">
    <property type="term" value="F:metal ion binding"/>
    <property type="evidence" value="ECO:0007669"/>
    <property type="project" value="UniProtKB-KW"/>
</dbReference>
<dbReference type="InterPro" id="IPR034457">
    <property type="entry name" value="Organic_radical-activating"/>
</dbReference>
<comment type="cofactor">
    <cofactor evidence="6">
        <name>[4Fe-4S] cluster</name>
        <dbReference type="ChEBI" id="CHEBI:49883"/>
    </cofactor>
    <text evidence="6">Binds 1 [4Fe-4S] cluster. The cluster is coordinated with 3 cysteines and an exchangeable S-adenosyl-L-methionine.</text>
</comment>
<evidence type="ECO:0000259" key="7">
    <source>
        <dbReference type="PROSITE" id="PS51918"/>
    </source>
</evidence>
<dbReference type="SMART" id="SM00729">
    <property type="entry name" value="Elp3"/>
    <property type="match status" value="1"/>
</dbReference>
<keyword evidence="2 6" id="KW-0949">S-adenosyl-L-methionine</keyword>
<evidence type="ECO:0000313" key="8">
    <source>
        <dbReference type="EMBL" id="SFF28567.1"/>
    </source>
</evidence>
<proteinExistence type="predicted"/>
<evidence type="ECO:0000256" key="3">
    <source>
        <dbReference type="ARBA" id="ARBA00022723"/>
    </source>
</evidence>
<dbReference type="InterPro" id="IPR058240">
    <property type="entry name" value="rSAM_sf"/>
</dbReference>
<dbReference type="Proteomes" id="UP000199400">
    <property type="component" value="Unassembled WGS sequence"/>
</dbReference>
<keyword evidence="3 6" id="KW-0479">Metal-binding</keyword>